<evidence type="ECO:0008006" key="3">
    <source>
        <dbReference type="Google" id="ProtNLM"/>
    </source>
</evidence>
<organism evidence="1 2">
    <name type="scientific">Pristionchus entomophagus</name>
    <dbReference type="NCBI Taxonomy" id="358040"/>
    <lineage>
        <taxon>Eukaryota</taxon>
        <taxon>Metazoa</taxon>
        <taxon>Ecdysozoa</taxon>
        <taxon>Nematoda</taxon>
        <taxon>Chromadorea</taxon>
        <taxon>Rhabditida</taxon>
        <taxon>Rhabditina</taxon>
        <taxon>Diplogasteromorpha</taxon>
        <taxon>Diplogasteroidea</taxon>
        <taxon>Neodiplogasteridae</taxon>
        <taxon>Pristionchus</taxon>
    </lineage>
</organism>
<dbReference type="AlphaFoldDB" id="A0AAV5SQI5"/>
<feature type="non-terminal residue" evidence="1">
    <location>
        <position position="90"/>
    </location>
</feature>
<accession>A0AAV5SQI5</accession>
<gene>
    <name evidence="1" type="ORF">PENTCL1PPCAC_7573</name>
</gene>
<keyword evidence="2" id="KW-1185">Reference proteome</keyword>
<sequence length="90" mass="10713">MILLRGRAKMNETLKDAVQTRSHSRRQIRYFRHQCHPFCFRCCHWQKGKACHQGGSDSFCMNLFRGKAKVDQVFPYPLNLDQERKETLQV</sequence>
<dbReference type="EMBL" id="BTSX01000002">
    <property type="protein sequence ID" value="GMS85398.1"/>
    <property type="molecule type" value="Genomic_DNA"/>
</dbReference>
<evidence type="ECO:0000313" key="1">
    <source>
        <dbReference type="EMBL" id="GMS85398.1"/>
    </source>
</evidence>
<dbReference type="Proteomes" id="UP001432027">
    <property type="component" value="Unassembled WGS sequence"/>
</dbReference>
<evidence type="ECO:0000313" key="2">
    <source>
        <dbReference type="Proteomes" id="UP001432027"/>
    </source>
</evidence>
<protein>
    <recommendedName>
        <fullName evidence="3">Ribosomal protein</fullName>
    </recommendedName>
</protein>
<reference evidence="1" key="1">
    <citation type="submission" date="2023-10" db="EMBL/GenBank/DDBJ databases">
        <title>Genome assembly of Pristionchus species.</title>
        <authorList>
            <person name="Yoshida K."/>
            <person name="Sommer R.J."/>
        </authorList>
    </citation>
    <scope>NUCLEOTIDE SEQUENCE</scope>
    <source>
        <strain evidence="1">RS0144</strain>
    </source>
</reference>
<name>A0AAV5SQI5_9BILA</name>
<proteinExistence type="predicted"/>
<comment type="caution">
    <text evidence="1">The sequence shown here is derived from an EMBL/GenBank/DDBJ whole genome shotgun (WGS) entry which is preliminary data.</text>
</comment>